<keyword evidence="1" id="KW-0732">Signal</keyword>
<feature type="chain" id="PRO_5003936354" evidence="1">
    <location>
        <begin position="29"/>
        <end position="56"/>
    </location>
</feature>
<dbReference type="EMBL" id="CP003600">
    <property type="protein sequence ID" value="AFY92810.1"/>
    <property type="molecule type" value="Genomic_DNA"/>
</dbReference>
<reference evidence="2 3" key="1">
    <citation type="submission" date="2012-05" db="EMBL/GenBank/DDBJ databases">
        <title>Finished chromosome of genome of Chamaesiphon sp. PCC 6605.</title>
        <authorList>
            <consortium name="US DOE Joint Genome Institute"/>
            <person name="Gugger M."/>
            <person name="Coursin T."/>
            <person name="Rippka R."/>
            <person name="Tandeau De Marsac N."/>
            <person name="Huntemann M."/>
            <person name="Wei C.-L."/>
            <person name="Han J."/>
            <person name="Detter J.C."/>
            <person name="Han C."/>
            <person name="Tapia R."/>
            <person name="Chen A."/>
            <person name="Kyrpides N."/>
            <person name="Mavromatis K."/>
            <person name="Markowitz V."/>
            <person name="Szeto E."/>
            <person name="Ivanova N."/>
            <person name="Pagani I."/>
            <person name="Pati A."/>
            <person name="Goodwin L."/>
            <person name="Nordberg H.P."/>
            <person name="Cantor M.N."/>
            <person name="Hua S.X."/>
            <person name="Woyke T."/>
            <person name="Kerfeld C.A."/>
        </authorList>
    </citation>
    <scope>NUCLEOTIDE SEQUENCE [LARGE SCALE GENOMIC DNA]</scope>
    <source>
        <strain evidence="3">ATCC 27169 / PCC 6605</strain>
    </source>
</reference>
<sequence length="56" mass="5693">MSKQIKTAIGAMLAVATVLVAITGSAFAAEEAGGCACCKKMGSMSMPMPMPMPNKK</sequence>
<evidence type="ECO:0000313" key="2">
    <source>
        <dbReference type="EMBL" id="AFY92810.1"/>
    </source>
</evidence>
<protein>
    <submittedName>
        <fullName evidence="2">Uncharacterized protein</fullName>
    </submittedName>
</protein>
<dbReference type="RefSeq" id="WP_015158984.1">
    <property type="nucleotide sequence ID" value="NC_019697.1"/>
</dbReference>
<evidence type="ECO:0000313" key="3">
    <source>
        <dbReference type="Proteomes" id="UP000010366"/>
    </source>
</evidence>
<gene>
    <name evidence="2" type="ORF">Cha6605_1672</name>
</gene>
<dbReference type="KEGG" id="cmp:Cha6605_1672"/>
<feature type="signal peptide" evidence="1">
    <location>
        <begin position="1"/>
        <end position="28"/>
    </location>
</feature>
<dbReference type="AlphaFoldDB" id="K9UDC4"/>
<dbReference type="Proteomes" id="UP000010366">
    <property type="component" value="Chromosome"/>
</dbReference>
<name>K9UDC4_CHAP6</name>
<accession>K9UDC4</accession>
<organism evidence="2 3">
    <name type="scientific">Chamaesiphon minutus (strain ATCC 27169 / PCC 6605)</name>
    <dbReference type="NCBI Taxonomy" id="1173020"/>
    <lineage>
        <taxon>Bacteria</taxon>
        <taxon>Bacillati</taxon>
        <taxon>Cyanobacteriota</taxon>
        <taxon>Cyanophyceae</taxon>
        <taxon>Gomontiellales</taxon>
        <taxon>Chamaesiphonaceae</taxon>
        <taxon>Chamaesiphon</taxon>
    </lineage>
</organism>
<evidence type="ECO:0000256" key="1">
    <source>
        <dbReference type="SAM" id="SignalP"/>
    </source>
</evidence>
<dbReference type="HOGENOM" id="CLU_3005756_0_0_3"/>
<proteinExistence type="predicted"/>
<keyword evidence="3" id="KW-1185">Reference proteome</keyword>